<feature type="compositionally biased region" description="Polar residues" evidence="2">
    <location>
        <begin position="772"/>
        <end position="787"/>
    </location>
</feature>
<feature type="region of interest" description="Disordered" evidence="2">
    <location>
        <begin position="982"/>
        <end position="1006"/>
    </location>
</feature>
<protein>
    <submittedName>
        <fullName evidence="6">DOMON domain-containing protein</fullName>
    </submittedName>
</protein>
<keyword evidence="1" id="KW-0646">Protease inhibitor</keyword>
<dbReference type="SUPFAM" id="SSF57567">
    <property type="entry name" value="Serine protease inhibitors"/>
    <property type="match status" value="3"/>
</dbReference>
<dbReference type="InterPro" id="IPR002919">
    <property type="entry name" value="TIL_dom"/>
</dbReference>
<evidence type="ECO:0000256" key="2">
    <source>
        <dbReference type="SAM" id="MobiDB-lite"/>
    </source>
</evidence>
<dbReference type="PANTHER" id="PTHR46901">
    <property type="entry name" value="GH04942P"/>
    <property type="match status" value="1"/>
</dbReference>
<keyword evidence="3" id="KW-1133">Transmembrane helix</keyword>
<proteinExistence type="predicted"/>
<feature type="domain" description="DOMON" evidence="4">
    <location>
        <begin position="1021"/>
        <end position="1140"/>
    </location>
</feature>
<evidence type="ECO:0000313" key="6">
    <source>
        <dbReference type="WBParaSite" id="Gr19_v10_g348.t2"/>
    </source>
</evidence>
<feature type="compositionally biased region" description="Low complexity" evidence="2">
    <location>
        <begin position="1955"/>
        <end position="1966"/>
    </location>
</feature>
<dbReference type="Proteomes" id="UP000887572">
    <property type="component" value="Unplaced"/>
</dbReference>
<dbReference type="WBParaSite" id="Gr19_v10_g348.t2">
    <property type="protein sequence ID" value="Gr19_v10_g348.t2"/>
    <property type="gene ID" value="Gr19_v10_g348"/>
</dbReference>
<dbReference type="Pfam" id="PF03351">
    <property type="entry name" value="DOMON"/>
    <property type="match status" value="3"/>
</dbReference>
<keyword evidence="3" id="KW-0472">Membrane</keyword>
<reference evidence="6" key="1">
    <citation type="submission" date="2022-11" db="UniProtKB">
        <authorList>
            <consortium name="WormBaseParasite"/>
        </authorList>
    </citation>
    <scope>IDENTIFICATION</scope>
</reference>
<feature type="compositionally biased region" description="Pro residues" evidence="2">
    <location>
        <begin position="633"/>
        <end position="646"/>
    </location>
</feature>
<dbReference type="Pfam" id="PF01826">
    <property type="entry name" value="TIL"/>
    <property type="match status" value="2"/>
</dbReference>
<feature type="region of interest" description="Disordered" evidence="2">
    <location>
        <begin position="1645"/>
        <end position="1717"/>
    </location>
</feature>
<keyword evidence="5" id="KW-1185">Reference proteome</keyword>
<dbReference type="CDD" id="cd19941">
    <property type="entry name" value="TIL"/>
    <property type="match status" value="3"/>
</dbReference>
<dbReference type="InterPro" id="IPR045266">
    <property type="entry name" value="DOH_DOMON"/>
</dbReference>
<evidence type="ECO:0000256" key="3">
    <source>
        <dbReference type="SAM" id="Phobius"/>
    </source>
</evidence>
<sequence>MPPTSPSPLPSLPPSQPPNSLPSSLRIVQFTCAPNFPTLREVSLRRLTVVSGEKTANTLSSIRSHRQGLRRLLLLRLLSPFTFHSLKMSLARRPSSTSCPSTSPSSPSFVLLLFSLYFSLFLFSPICAQDNVGTDDDLPHQLWLINPSARQLERSTPPSQRLPETMCPTPKSPNDTTTTVPSGTPFPVQWQDPDAIPVEAAKFELFSADSGHLLAKLDTLNGETDIGNKTALVNVRIPDGLRCDTCVLRLSVELDERIQLLSCADVRVTPAAANGAADSVKECVTDGECGGASRGRCEAGMCFCRSGFHGTKCGKESAGFASFVLPKSVSAQSVRFPITGSELLWKSNAQANILEFGLKLSIDERVGQRWFILGVQSTEEDSMCQVAMAQWKQKSIPLDVDKVQLIEQKKSEGTKSFLDASKSSGTGVLNIRRLANGSAESETSNNGTTTKKCGLNEHFDVCPEAGRECEPSCDWTAFPDTIPSCAPRGEQCGQPRCVCDEGFVRLSNHHNECKPFSFCQAPEVDSAVPIPLPAGRATSIVPSVTSGSCAINETWEKCGSACEPSCATMYSEEPCGEACETPGCTCDDNFVRSSANGGACILWTDCPSLKEMVTATRVSFTTPSASNASSTPAPTPRSSPAFPSPFSPSSSPNISSTSSDDETTELELFAGTTAEPSTETEVGQCGVNETVNECGRVCETDCVSIFEREECHGCAAPACSCKQGFARSNEKCVYWGDCPTVNSAVAVAASSDQSKGFNSVESAVFPPGVKPSLTSTTGAANGGQSLETPAEEPPMDLCGGEWAWPVGCVGEKCVYRLAWNNDEQTNSVVFTLDTRPTAAKKVPKGAPIWSGVGFSPSGTLLDADMAILEVSGDGAKVRAMDMHVNEELEQLRPDHQQDIRGGGQFSNGLLKAKFWRKLSTEDAAGEDLEFGDENNCFRFLFPVAGGRFEKSGNVTVPVADSLYASDAEVCVRKCGLKGQQQKEDAAQTSLATPNKSDQDDASANSCEREFQWPEGCEGSQCEYRAQWAWHRESDDVQFNISARGIGRWTGIGFSRDGRMSGSDIVTGWVYNQKALLIDRFAHNQQLPAIDPADRQDIFDIGGSVEDDVQTISFRRKVVTADRSTDLSLAECLYFLFPVAGGRVLARSSRDFQNARTPIGFHDRQQPERSVKRICQCERDAGGENKTVGRAKRASEDDKAAPAGGPYQCADVAIFQIVDGGEAVRVVDAFALSNDSLFRDERWGGRQSFLDVSVEKGNEPGKLNIWLRKGMKDGDGDNATADLTVHKGVTPVFLASGLGPEPGMNTAERLEFAMVDLMDGASPEPAPSVNSSSSSSSFSTPLSSTSTASPSTSKSQTETVVSATKVAATETTTITSTTTATTTAEPAEEEESTTVEEAGDEDIVGERIVPPAVVVQGGGDDEEPTINEIPELVGRPTTMTKTSSTISPSSAASTSSLTSTRAPMLPPAMLMDENCFGGFAHPENCLGTGHCSYIVEWQAIPLEQTVQFRLSAKMKPGSWTGIGFSSDGAMANADAILVLLLADGRITISDQFSPGYGRPAIDRLQNAKIIGQYGATDGIVAINFSRPLYTGDTEQDADLRQCQNFLFLHSGGPLVHGSADIRKHTETPIRSRNRICLAKCRQQTPVEGVSAPPAEQLPTAGPTRTSISPALETTTDTKTAETVTKTTVTITTPASARPPPTTAIPAPPPAPSPPNNAKTEEGEEIRIAAGGNIVADDGEMTTGKGATEALFNVAIRLTNERWDERLEDAESAQFRELSQRLANSIRSLVAVKWPSLREIKVQKFAEGSVLALLQIRFDGHDAPREAELKDFLQEAAAHGMAEELIWDRDMLDVRREGQEDEEDKWGMLREMQGWALVSLALLLLLCTMSALIFCAFRSRRRRRSAAHRTYPTKQSPYSAGYHHHAPQYAALGGNGCDKASDTTVKTNATGRGGAGTAENGTNAKTNGQNGARIETPKGIGEATYREWFTKVASKNSPSHYQESSLNLATPPTPTARHSMPQSPLQSYVSYPNDPSFYTLNGEHRIVPPPPAYYHQRPY</sequence>
<evidence type="ECO:0000259" key="4">
    <source>
        <dbReference type="PROSITE" id="PS50836"/>
    </source>
</evidence>
<feature type="region of interest" description="Disordered" evidence="2">
    <location>
        <begin position="1941"/>
        <end position="1977"/>
    </location>
</feature>
<feature type="compositionally biased region" description="Low complexity" evidence="2">
    <location>
        <begin position="647"/>
        <end position="658"/>
    </location>
</feature>
<dbReference type="Gene3D" id="2.60.40.1210">
    <property type="entry name" value="Cellobiose dehydrogenase, cytochrome domain"/>
    <property type="match status" value="1"/>
</dbReference>
<feature type="compositionally biased region" description="Low complexity" evidence="2">
    <location>
        <begin position="1371"/>
        <end position="1384"/>
    </location>
</feature>
<feature type="compositionally biased region" description="Polar residues" evidence="2">
    <location>
        <begin position="1994"/>
        <end position="2008"/>
    </location>
</feature>
<feature type="region of interest" description="Disordered" evidence="2">
    <location>
        <begin position="768"/>
        <end position="792"/>
    </location>
</feature>
<feature type="compositionally biased region" description="Acidic residues" evidence="2">
    <location>
        <begin position="1385"/>
        <end position="1402"/>
    </location>
</feature>
<feature type="compositionally biased region" description="Low complexity" evidence="2">
    <location>
        <begin position="1320"/>
        <end position="1357"/>
    </location>
</feature>
<dbReference type="CDD" id="cd09631">
    <property type="entry name" value="DOMON_DOH"/>
    <property type="match status" value="3"/>
</dbReference>
<dbReference type="GO" id="GO:0004867">
    <property type="term" value="F:serine-type endopeptidase inhibitor activity"/>
    <property type="evidence" value="ECO:0007669"/>
    <property type="project" value="UniProtKB-KW"/>
</dbReference>
<evidence type="ECO:0000256" key="1">
    <source>
        <dbReference type="ARBA" id="ARBA00022900"/>
    </source>
</evidence>
<feature type="region of interest" description="Disordered" evidence="2">
    <location>
        <begin position="1371"/>
        <end position="1406"/>
    </location>
</feature>
<dbReference type="Gene3D" id="2.10.25.10">
    <property type="entry name" value="Laminin"/>
    <property type="match status" value="3"/>
</dbReference>
<feature type="region of interest" description="Disordered" evidence="2">
    <location>
        <begin position="621"/>
        <end position="663"/>
    </location>
</feature>
<feature type="compositionally biased region" description="Low complexity" evidence="2">
    <location>
        <begin position="621"/>
        <end position="632"/>
    </location>
</feature>
<feature type="region of interest" description="Disordered" evidence="2">
    <location>
        <begin position="1994"/>
        <end position="2024"/>
    </location>
</feature>
<feature type="region of interest" description="Disordered" evidence="2">
    <location>
        <begin position="1318"/>
        <end position="1357"/>
    </location>
</feature>
<dbReference type="SMART" id="SM00664">
    <property type="entry name" value="DoH"/>
    <property type="match status" value="3"/>
</dbReference>
<dbReference type="InterPro" id="IPR036084">
    <property type="entry name" value="Ser_inhib-like_sf"/>
</dbReference>
<feature type="compositionally biased region" description="Polar residues" evidence="2">
    <location>
        <begin position="172"/>
        <end position="182"/>
    </location>
</feature>
<feature type="region of interest" description="Disordered" evidence="2">
    <location>
        <begin position="152"/>
        <end position="182"/>
    </location>
</feature>
<accession>A0A914HPM0</accession>
<dbReference type="SUPFAM" id="SSF49344">
    <property type="entry name" value="CBD9-like"/>
    <property type="match status" value="1"/>
</dbReference>
<feature type="region of interest" description="Disordered" evidence="2">
    <location>
        <begin position="1"/>
        <end position="20"/>
    </location>
</feature>
<feature type="domain" description="DOMON" evidence="4">
    <location>
        <begin position="1490"/>
        <end position="1610"/>
    </location>
</feature>
<keyword evidence="1" id="KW-0722">Serine protease inhibitor</keyword>
<feature type="transmembrane region" description="Helical" evidence="3">
    <location>
        <begin position="1873"/>
        <end position="1895"/>
    </location>
</feature>
<feature type="domain" description="DOMON" evidence="4">
    <location>
        <begin position="813"/>
        <end position="946"/>
    </location>
</feature>
<feature type="region of interest" description="Disordered" evidence="2">
    <location>
        <begin position="1437"/>
        <end position="1459"/>
    </location>
</feature>
<organism evidence="5 6">
    <name type="scientific">Globodera rostochiensis</name>
    <name type="common">Golden nematode worm</name>
    <name type="synonym">Heterodera rostochiensis</name>
    <dbReference type="NCBI Taxonomy" id="31243"/>
    <lineage>
        <taxon>Eukaryota</taxon>
        <taxon>Metazoa</taxon>
        <taxon>Ecdysozoa</taxon>
        <taxon>Nematoda</taxon>
        <taxon>Chromadorea</taxon>
        <taxon>Rhabditida</taxon>
        <taxon>Tylenchina</taxon>
        <taxon>Tylenchomorpha</taxon>
        <taxon>Tylenchoidea</taxon>
        <taxon>Heteroderidae</taxon>
        <taxon>Heteroderinae</taxon>
        <taxon>Globodera</taxon>
    </lineage>
</organism>
<feature type="compositionally biased region" description="Pro residues" evidence="2">
    <location>
        <begin position="1695"/>
        <end position="1713"/>
    </location>
</feature>
<feature type="compositionally biased region" description="Low complexity" evidence="2">
    <location>
        <begin position="1671"/>
        <end position="1694"/>
    </location>
</feature>
<evidence type="ECO:0000313" key="5">
    <source>
        <dbReference type="Proteomes" id="UP000887572"/>
    </source>
</evidence>
<dbReference type="PANTHER" id="PTHR46901:SF2">
    <property type="entry name" value="GH04942P"/>
    <property type="match status" value="1"/>
</dbReference>
<dbReference type="PROSITE" id="PS50836">
    <property type="entry name" value="DOMON"/>
    <property type="match status" value="3"/>
</dbReference>
<name>A0A914HPM0_GLORO</name>
<keyword evidence="3" id="KW-0812">Transmembrane</keyword>
<dbReference type="InterPro" id="IPR005018">
    <property type="entry name" value="DOMON_domain"/>
</dbReference>
<feature type="compositionally biased region" description="Polar residues" evidence="2">
    <location>
        <begin position="986"/>
        <end position="1005"/>
    </location>
</feature>